<keyword evidence="6" id="KW-0378">Hydrolase</keyword>
<feature type="region of interest" description="Disordered" evidence="7">
    <location>
        <begin position="95"/>
        <end position="132"/>
    </location>
</feature>
<dbReference type="Gene3D" id="3.40.50.300">
    <property type="entry name" value="P-loop containing nucleotide triphosphate hydrolases"/>
    <property type="match status" value="1"/>
</dbReference>
<comment type="caution">
    <text evidence="9">The sequence shown here is derived from an EMBL/GenBank/DDBJ whole genome shotgun (WGS) entry which is preliminary data.</text>
</comment>
<dbReference type="GO" id="GO:0005524">
    <property type="term" value="F:ATP binding"/>
    <property type="evidence" value="ECO:0007669"/>
    <property type="project" value="UniProtKB-KW"/>
</dbReference>
<comment type="similarity">
    <text evidence="6">Belongs to the Mrp/NBP35 ATP-binding proteins family.</text>
</comment>
<keyword evidence="10" id="KW-1185">Reference proteome</keyword>
<dbReference type="SUPFAM" id="SSF52540">
    <property type="entry name" value="P-loop containing nucleoside triphosphate hydrolases"/>
    <property type="match status" value="1"/>
</dbReference>
<organism evidence="9 10">
    <name type="scientific">Commensalibacter oyaizuii</name>
    <dbReference type="NCBI Taxonomy" id="3043873"/>
    <lineage>
        <taxon>Bacteria</taxon>
        <taxon>Pseudomonadati</taxon>
        <taxon>Pseudomonadota</taxon>
        <taxon>Alphaproteobacteria</taxon>
        <taxon>Acetobacterales</taxon>
        <taxon>Acetobacteraceae</taxon>
    </lineage>
</organism>
<evidence type="ECO:0000256" key="5">
    <source>
        <dbReference type="ARBA" id="ARBA00023014"/>
    </source>
</evidence>
<feature type="binding site" evidence="6">
    <location>
        <begin position="150"/>
        <end position="157"/>
    </location>
    <ligand>
        <name>ATP</name>
        <dbReference type="ChEBI" id="CHEBI:30616"/>
    </ligand>
</feature>
<evidence type="ECO:0000256" key="1">
    <source>
        <dbReference type="ARBA" id="ARBA00022723"/>
    </source>
</evidence>
<comment type="subunit">
    <text evidence="6">Homodimer.</text>
</comment>
<evidence type="ECO:0000256" key="6">
    <source>
        <dbReference type="HAMAP-Rule" id="MF_02040"/>
    </source>
</evidence>
<dbReference type="Proteomes" id="UP001431634">
    <property type="component" value="Unassembled WGS sequence"/>
</dbReference>
<feature type="compositionally biased region" description="Polar residues" evidence="7">
    <location>
        <begin position="102"/>
        <end position="111"/>
    </location>
</feature>
<dbReference type="PANTHER" id="PTHR42961:SF2">
    <property type="entry name" value="IRON-SULFUR PROTEIN NUBPL"/>
    <property type="match status" value="1"/>
</dbReference>
<dbReference type="InterPro" id="IPR002744">
    <property type="entry name" value="MIP18-like"/>
</dbReference>
<evidence type="ECO:0000256" key="7">
    <source>
        <dbReference type="SAM" id="MobiDB-lite"/>
    </source>
</evidence>
<proteinExistence type="inferred from homology"/>
<dbReference type="HAMAP" id="MF_02040">
    <property type="entry name" value="Mrp_NBP35"/>
    <property type="match status" value="1"/>
</dbReference>
<name>A0ABT6Q419_9PROT</name>
<dbReference type="CDD" id="cd02037">
    <property type="entry name" value="Mrp_NBP35"/>
    <property type="match status" value="1"/>
</dbReference>
<feature type="domain" description="MIP18 family-like" evidence="8">
    <location>
        <begin position="12"/>
        <end position="82"/>
    </location>
</feature>
<keyword evidence="5 6" id="KW-0411">Iron-sulfur</keyword>
<dbReference type="InterPro" id="IPR033756">
    <property type="entry name" value="YlxH/NBP35"/>
</dbReference>
<evidence type="ECO:0000313" key="9">
    <source>
        <dbReference type="EMBL" id="MDI2091842.1"/>
    </source>
</evidence>
<feature type="compositionally biased region" description="Basic residues" evidence="7">
    <location>
        <begin position="119"/>
        <end position="128"/>
    </location>
</feature>
<comment type="function">
    <text evidence="6">Binds and transfers iron-sulfur (Fe-S) clusters to target apoproteins. Can hydrolyze ATP.</text>
</comment>
<accession>A0ABT6Q419</accession>
<evidence type="ECO:0000256" key="2">
    <source>
        <dbReference type="ARBA" id="ARBA00022741"/>
    </source>
</evidence>
<keyword evidence="4 6" id="KW-0408">Iron</keyword>
<keyword evidence="2 6" id="KW-0547">Nucleotide-binding</keyword>
<dbReference type="SUPFAM" id="SSF117916">
    <property type="entry name" value="Fe-S cluster assembly (FSCA) domain-like"/>
    <property type="match status" value="1"/>
</dbReference>
<protein>
    <recommendedName>
        <fullName evidence="6">Iron-sulfur cluster carrier protein</fullName>
    </recommendedName>
</protein>
<keyword evidence="3 6" id="KW-0067">ATP-binding</keyword>
<dbReference type="InterPro" id="IPR027417">
    <property type="entry name" value="P-loop_NTPase"/>
</dbReference>
<dbReference type="InterPro" id="IPR034904">
    <property type="entry name" value="FSCA_dom_sf"/>
</dbReference>
<sequence length="404" mass="43624">MSMNNLISINQQTIKQALSEITLPWSPDTLLLDTNIIETLTIQDNRVHITLKVTDINPETVEPLRAQLEQKLQNIEGIVQARVFLNSGNASSKRLVFPPRQAPNNTTTVKRTASEEHNHKHGHKHGAHAKPSGPIEALKSIGCIVAIASGKGGVGKSSTAINLAVTLANMGLKVGLMDADIYGPSVPHMLGLEGKVEVIQHKLQPMTAWGISAMSIGMLVSQEQAMIWRGPMVMGAVKQLLSDVEWGELDILLIDTPPGTGDVQLTLTQTVQIDGAIIVSTPQDVALLDARRGISMFQKSKTPILGLIENMSYFSCPCCHEKTYIFGEGGAKAEANSLGFPFLGEIPLIPAIRSGADEGIPIVSKDPDCEAAKAYQDIGQLLLPAIKRLTSIRAKKNQEQSLDY</sequence>
<evidence type="ECO:0000256" key="4">
    <source>
        <dbReference type="ARBA" id="ARBA00023004"/>
    </source>
</evidence>
<evidence type="ECO:0000259" key="8">
    <source>
        <dbReference type="Pfam" id="PF01883"/>
    </source>
</evidence>
<dbReference type="PANTHER" id="PTHR42961">
    <property type="entry name" value="IRON-SULFUR PROTEIN NUBPL"/>
    <property type="match status" value="1"/>
</dbReference>
<gene>
    <name evidence="9" type="ORF">QJV27_10755</name>
</gene>
<dbReference type="Pfam" id="PF10609">
    <property type="entry name" value="ParA"/>
    <property type="match status" value="1"/>
</dbReference>
<evidence type="ECO:0000313" key="10">
    <source>
        <dbReference type="Proteomes" id="UP001431634"/>
    </source>
</evidence>
<dbReference type="InterPro" id="IPR044304">
    <property type="entry name" value="NUBPL-like"/>
</dbReference>
<dbReference type="Pfam" id="PF01883">
    <property type="entry name" value="FeS_assembly_P"/>
    <property type="match status" value="1"/>
</dbReference>
<evidence type="ECO:0000256" key="3">
    <source>
        <dbReference type="ARBA" id="ARBA00022840"/>
    </source>
</evidence>
<dbReference type="InterPro" id="IPR019591">
    <property type="entry name" value="Mrp/NBP35_ATP-bd"/>
</dbReference>
<reference evidence="9" key="1">
    <citation type="submission" date="2023-05" db="EMBL/GenBank/DDBJ databases">
        <title>Whole genome sequence of Commensalibacter sp.</title>
        <authorList>
            <person name="Charoenyingcharoen P."/>
            <person name="Yukphan P."/>
        </authorList>
    </citation>
    <scope>NUCLEOTIDE SEQUENCE</scope>
    <source>
        <strain evidence="9">TBRC 16381</strain>
    </source>
</reference>
<keyword evidence="1 6" id="KW-0479">Metal-binding</keyword>
<dbReference type="EMBL" id="JASBAO010000001">
    <property type="protein sequence ID" value="MDI2091842.1"/>
    <property type="molecule type" value="Genomic_DNA"/>
</dbReference>